<evidence type="ECO:0000256" key="1">
    <source>
        <dbReference type="SAM" id="SignalP"/>
    </source>
</evidence>
<accession>A0A813D8X7</accession>
<dbReference type="OrthoDB" id="406870at2759"/>
<dbReference type="Proteomes" id="UP000654075">
    <property type="component" value="Unassembled WGS sequence"/>
</dbReference>
<proteinExistence type="predicted"/>
<name>A0A813D8X7_POLGL</name>
<reference evidence="2" key="1">
    <citation type="submission" date="2021-02" db="EMBL/GenBank/DDBJ databases">
        <authorList>
            <person name="Dougan E. K."/>
            <person name="Rhodes N."/>
            <person name="Thang M."/>
            <person name="Chan C."/>
        </authorList>
    </citation>
    <scope>NUCLEOTIDE SEQUENCE</scope>
</reference>
<protein>
    <recommendedName>
        <fullName evidence="4">N-acetylglucosaminylphosphatidylinositol deacetylase</fullName>
    </recommendedName>
</protein>
<dbReference type="AlphaFoldDB" id="A0A813D8X7"/>
<gene>
    <name evidence="2" type="ORF">PGLA1383_LOCUS3311</name>
</gene>
<comment type="caution">
    <text evidence="2">The sequence shown here is derived from an EMBL/GenBank/DDBJ whole genome shotgun (WGS) entry which is preliminary data.</text>
</comment>
<evidence type="ECO:0008006" key="4">
    <source>
        <dbReference type="Google" id="ProtNLM"/>
    </source>
</evidence>
<dbReference type="OMA" id="DMAQAHE"/>
<evidence type="ECO:0000313" key="3">
    <source>
        <dbReference type="Proteomes" id="UP000654075"/>
    </source>
</evidence>
<feature type="chain" id="PRO_5032457338" description="N-acetylglucosaminylphosphatidylinositol deacetylase" evidence="1">
    <location>
        <begin position="28"/>
        <end position="73"/>
    </location>
</feature>
<keyword evidence="3" id="KW-1185">Reference proteome</keyword>
<evidence type="ECO:0000313" key="2">
    <source>
        <dbReference type="EMBL" id="CAE8584377.1"/>
    </source>
</evidence>
<feature type="non-terminal residue" evidence="2">
    <location>
        <position position="1"/>
    </location>
</feature>
<organism evidence="2 3">
    <name type="scientific">Polarella glacialis</name>
    <name type="common">Dinoflagellate</name>
    <dbReference type="NCBI Taxonomy" id="89957"/>
    <lineage>
        <taxon>Eukaryota</taxon>
        <taxon>Sar</taxon>
        <taxon>Alveolata</taxon>
        <taxon>Dinophyceae</taxon>
        <taxon>Suessiales</taxon>
        <taxon>Suessiaceae</taxon>
        <taxon>Polarella</taxon>
    </lineage>
</organism>
<feature type="signal peptide" evidence="1">
    <location>
        <begin position="1"/>
        <end position="27"/>
    </location>
</feature>
<dbReference type="EMBL" id="CAJNNV010001138">
    <property type="protein sequence ID" value="CAE8584377.1"/>
    <property type="molecule type" value="Genomic_DNA"/>
</dbReference>
<keyword evidence="1" id="KW-0732">Signal</keyword>
<sequence length="73" mass="8356">MYHLHQWKYLSLCLLAVIYMPTTRCDADIECSALMLVAHPDDETLFGSEILLGQQAHLPNGCRRPRWLVISVT</sequence>